<dbReference type="GO" id="GO:0016020">
    <property type="term" value="C:membrane"/>
    <property type="evidence" value="ECO:0007669"/>
    <property type="project" value="InterPro"/>
</dbReference>
<feature type="repeat" description="CSPG" evidence="8">
    <location>
        <begin position="760"/>
        <end position="851"/>
    </location>
</feature>
<reference evidence="13" key="1">
    <citation type="submission" date="2012-01" db="EMBL/GenBank/DDBJ databases">
        <authorList>
            <person name="Walter R."/>
            <person name="Schartl M."/>
            <person name="Warren W."/>
        </authorList>
    </citation>
    <scope>NUCLEOTIDE SEQUENCE [LARGE SCALE GENOMIC DNA]</scope>
    <source>
        <strain evidence="13">JP 163 A</strain>
    </source>
</reference>
<dbReference type="PANTHER" id="PTHR45739:SF3">
    <property type="entry name" value="FRAS-RELATED EXTRACELLULAR MATRIX PROTEIN 1B PRECURSOR"/>
    <property type="match status" value="1"/>
</dbReference>
<dbReference type="InterPro" id="IPR038081">
    <property type="entry name" value="CalX-like_sf"/>
</dbReference>
<dbReference type="InParanoid" id="A0A3B5PXZ3"/>
<evidence type="ECO:0000256" key="2">
    <source>
        <dbReference type="ARBA" id="ARBA00022723"/>
    </source>
</evidence>
<dbReference type="STRING" id="8083.ENSXMAP00000023765"/>
<sequence>MASVGAVPVLLLLLVSASSSLFMVKVNPGVQVLRGRSVSITELDLEIQVDPSSDCKVEVVLNEPVTQWVGKLTPQMFDCSFLKDEVRYVHNGSPLLDEDSVLLRVYRFTASHMQVETVVLRVKVVDGGSSVVELGGSPLVVPRFFGLSNALNSTVLNIRTQEDLVCTVRLMTAETKFPTIGRLVNRDNSGLRRGRQVEEVCPGNKLCLHHTTEVQFLKTSCQNFLSSGLRYQHLSPPSPDTDYIPIRVELREKATRKLLESQALWLPVLIQGAVQNQPPKPGFVASSVLEVDQFILTPLSTATLDATDPDTPQDRLVFNVTAPPAEGFITHLEDHTRPVGSFTWLDLHDMKVAYQPPNSSQSLRRSLQVEFQAIDCFFTSSSSILVHLSIRMSETNAPRVSWNMGLDLLEGQSRPITWEELQVVDKDNINAVHLVAVDGPAHGRLSVRGVKAFMFQVRDLKEGVVIYHHSDSDSTRDHIIFRISDGHHSIRHKFPINILPKDDSPPFLINNVAVEVPEGGAVRLQEYLLLATDTDSSDDLILYQMVSAPRAGWLVRKSSTHQTGVSVDGFLQKDLIQGQIYYQHSGDETFEDSFDILLSDSHQPPNLSQTYTVVVHVFPVKDLLPVEAPGTVRSLVVRETEVVHVSQSQLHFTDRENPDSDLTYIITQSCFSPLQPGLMDAGRLFYADSSSYLKKDPTVPGLKSFTQHAVNHMKVAFMPPVEDIGPDPLFVQFAFSVSDPHGGTVSGLVFNITVTPVDNLPPEAFTNLLRVEEGGAAFVTEEHLLVQDQDSPEEELRVEVQKMARHGWLELQGGVLLQGGEFRLPDLRGLQLRYIHDDSETRGDEVGLKVTDGQNSKVVVLQVQVRPMNDEPPRLGGGLRTSLSCEEGGRVQVTADFLSATDQDGDDSRLTYMLARSPGRGELQRAGGKTDKFSQQDLLQGHVYYVHSGAEIGPGPVFDTVTLIISDGEAGVMDDCCHGDVPPPPVPLHGTLPVYDLNITVLPVNNKVPEVTLGQSLLLVDEGSRACLCGGVLGASDPDSLPQDLTFHLEAPPLHGFLENVLPMPGSEKSGVGIPIESFSLTHLTLGFIRYVQSEHRGVEPTADQMSIRVSDGTFSSAPVPFYIIINPTNDEPPSLLLANFTVKEGGVKELTPPTLDACDLDVPADLLTFHVERPPSHGQLVHNMQGGAGARVMTFTLQELRQGMTVLYVHDDSDTLEDGVLLQLSDGVHSVGGSAWVTVLPVNDNMPHLVRNTGLDLDSGERRVISGAVLEAADLDTPAHQVFFFINTAPRFGKLLLKTESSWTDLEAGQNFTQEQVEMNRVWYHHRTSSVGFRGQDSFRFILSDEDNKSPIQSFLISIRTVDSGEIVLQTRPVRLREGQRLVLNTDVLMALDSAGRPEDLVFAVSGPPRHGLIHAARRPGHPLTRFTQLDVAAHRVCYTHSNDHDSDADSFSFVITNGASSRAGTLLFTIERSDRIPPTLSSNAGLRLQDGSIAAVTPDLLRLTDPDTVASNLTFVVTLLPRYGKLLLRGAPMPSPPRFLQSDIDQLDLAYRHVPGSPARPDRFCFLPSDGTNKGYLEFGQLKEEPAVFSIQVEQVDRVAPSLDRLDNPSTVTDLGAGRYGIFITSRHLRGSDPDSPAELLEFSIITPPQFGSLENAATGSTISRRFTQRDLDRRSVLYVVPVDVDVTADGFWFRLVDPAGNEAPPHRLELFWSRVQLSASCYRTCETSGTLQIQIQRGGRSADPAYVSIQVEEGSAKAGRDFTHSSAALIQFDTGVNVKTWSVFPLDDGLEENHEAFSVALRNPQNAVMGQRNTAAVEIIDPRSGRCDPEDLKVLSPPLPPQPEEEEDEDPVTDIEAELLWEKQPHPPRGDVPDRRPSLDEAEPQDQALPGDTHSSEGRLQGARTGSTGLRKVLTLPSLCPEGWTAYRGRCHMVSRSVASWASAHRTCSLLFNSSLSSVRSRKDAAWMWRLAGRKSFWIGGNVSLTPPSMSPISAADVLCRPQVNLEVTTSGCGTKVIQPNSGGRRRAGMKLASAQTVCWLKTPEDGFLPTAQPKPSIRSSVPQRRRREPPRSRPAATFSWRSNKNIIRSRSANLQPEKKLNEIKTSSDSLKPLIL</sequence>
<dbReference type="InterPro" id="IPR039005">
    <property type="entry name" value="CSPG_rpt"/>
</dbReference>
<dbReference type="PANTHER" id="PTHR45739">
    <property type="entry name" value="MATRIX PROTEIN, PUTATIVE-RELATED"/>
    <property type="match status" value="1"/>
</dbReference>
<comment type="similarity">
    <text evidence="1">Belongs to the FRAS1 family.</text>
</comment>
<keyword evidence="2" id="KW-0479">Metal-binding</keyword>
<evidence type="ECO:0000256" key="6">
    <source>
        <dbReference type="ARBA" id="ARBA00022889"/>
    </source>
</evidence>
<feature type="repeat" description="CSPG" evidence="8">
    <location>
        <begin position="505"/>
        <end position="599"/>
    </location>
</feature>
<dbReference type="GO" id="GO:0046872">
    <property type="term" value="F:metal ion binding"/>
    <property type="evidence" value="ECO:0007669"/>
    <property type="project" value="UniProtKB-KW"/>
</dbReference>
<keyword evidence="4" id="KW-0677">Repeat</keyword>
<feature type="repeat" description="CSPG" evidence="8">
    <location>
        <begin position="1247"/>
        <end position="1345"/>
    </location>
</feature>
<dbReference type="Pfam" id="PF19309">
    <property type="entry name" value="Frem_N"/>
    <property type="match status" value="1"/>
</dbReference>
<dbReference type="Gene3D" id="2.60.40.2030">
    <property type="match status" value="1"/>
</dbReference>
<keyword evidence="3 10" id="KW-0732">Signal</keyword>
<feature type="repeat" description="CSPG" evidence="8">
    <location>
        <begin position="626"/>
        <end position="738"/>
    </location>
</feature>
<feature type="region of interest" description="Disordered" evidence="9">
    <location>
        <begin position="2050"/>
        <end position="2081"/>
    </location>
</feature>
<feature type="region of interest" description="Disordered" evidence="9">
    <location>
        <begin position="1822"/>
        <end position="1911"/>
    </location>
</feature>
<dbReference type="GeneTree" id="ENSGT00940000165098"/>
<dbReference type="Proteomes" id="UP000002852">
    <property type="component" value="Unassembled WGS sequence"/>
</dbReference>
<name>A0A3B5PXZ3_XIPMA</name>
<dbReference type="GO" id="GO:0007155">
    <property type="term" value="P:cell adhesion"/>
    <property type="evidence" value="ECO:0007669"/>
    <property type="project" value="UniProtKB-KW"/>
</dbReference>
<feature type="repeat" description="CSPG" evidence="8">
    <location>
        <begin position="1366"/>
        <end position="1458"/>
    </location>
</feature>
<evidence type="ECO:0000256" key="5">
    <source>
        <dbReference type="ARBA" id="ARBA00022837"/>
    </source>
</evidence>
<dbReference type="Pfam" id="PF03160">
    <property type="entry name" value="Calx-beta"/>
    <property type="match status" value="1"/>
</dbReference>
<evidence type="ECO:0000259" key="11">
    <source>
        <dbReference type="SMART" id="SM00237"/>
    </source>
</evidence>
<evidence type="ECO:0000256" key="8">
    <source>
        <dbReference type="PROSITE-ProRule" id="PRU01201"/>
    </source>
</evidence>
<feature type="signal peptide" evidence="10">
    <location>
        <begin position="1"/>
        <end position="20"/>
    </location>
</feature>
<organism evidence="12 13">
    <name type="scientific">Xiphophorus maculatus</name>
    <name type="common">Southern platyfish</name>
    <name type="synonym">Platypoecilus maculatus</name>
    <dbReference type="NCBI Taxonomy" id="8083"/>
    <lineage>
        <taxon>Eukaryota</taxon>
        <taxon>Metazoa</taxon>
        <taxon>Chordata</taxon>
        <taxon>Craniata</taxon>
        <taxon>Vertebrata</taxon>
        <taxon>Euteleostomi</taxon>
        <taxon>Actinopterygii</taxon>
        <taxon>Neopterygii</taxon>
        <taxon>Teleostei</taxon>
        <taxon>Neoteleostei</taxon>
        <taxon>Acanthomorphata</taxon>
        <taxon>Ovalentaria</taxon>
        <taxon>Atherinomorphae</taxon>
        <taxon>Cyprinodontiformes</taxon>
        <taxon>Poeciliidae</taxon>
        <taxon>Poeciliinae</taxon>
        <taxon>Xiphophorus</taxon>
    </lineage>
</organism>
<dbReference type="InterPro" id="IPR016186">
    <property type="entry name" value="C-type_lectin-like/link_sf"/>
</dbReference>
<dbReference type="InterPro" id="IPR051561">
    <property type="entry name" value="FRAS1_ECM"/>
</dbReference>
<dbReference type="SUPFAM" id="SSF141072">
    <property type="entry name" value="CalX-like"/>
    <property type="match status" value="1"/>
</dbReference>
<feature type="compositionally biased region" description="Basic and acidic residues" evidence="9">
    <location>
        <begin position="1823"/>
        <end position="1836"/>
    </location>
</feature>
<dbReference type="InterPro" id="IPR003644">
    <property type="entry name" value="Calx_beta"/>
</dbReference>
<feature type="repeat" description="CSPG" evidence="8">
    <location>
        <begin position="1132"/>
        <end position="1226"/>
    </location>
</feature>
<feature type="compositionally biased region" description="Acidic residues" evidence="9">
    <location>
        <begin position="1846"/>
        <end position="1862"/>
    </location>
</feature>
<dbReference type="SUPFAM" id="SSF56436">
    <property type="entry name" value="C-type lectin-like"/>
    <property type="match status" value="1"/>
</dbReference>
<feature type="domain" description="Calx-beta" evidence="11">
    <location>
        <begin position="1709"/>
        <end position="1805"/>
    </location>
</feature>
<accession>A0A3B5PXZ3</accession>
<reference evidence="12" key="4">
    <citation type="submission" date="2025-09" db="UniProtKB">
        <authorList>
            <consortium name="Ensembl"/>
        </authorList>
    </citation>
    <scope>IDENTIFICATION</scope>
    <source>
        <strain evidence="12">JP 163 A</strain>
    </source>
</reference>
<evidence type="ECO:0000256" key="1">
    <source>
        <dbReference type="ARBA" id="ARBA00005529"/>
    </source>
</evidence>
<proteinExistence type="inferred from homology"/>
<evidence type="ECO:0000313" key="13">
    <source>
        <dbReference type="Proteomes" id="UP000002852"/>
    </source>
</evidence>
<keyword evidence="6" id="KW-0130">Cell adhesion</keyword>
<reference evidence="12" key="3">
    <citation type="submission" date="2025-08" db="UniProtKB">
        <authorList>
            <consortium name="Ensembl"/>
        </authorList>
    </citation>
    <scope>IDENTIFICATION</scope>
    <source>
        <strain evidence="12">JP 163 A</strain>
    </source>
</reference>
<dbReference type="Pfam" id="PF16184">
    <property type="entry name" value="Cadherin_3"/>
    <property type="match status" value="11"/>
</dbReference>
<dbReference type="GO" id="GO:0009653">
    <property type="term" value="P:anatomical structure morphogenesis"/>
    <property type="evidence" value="ECO:0007669"/>
    <property type="project" value="TreeGrafter"/>
</dbReference>
<feature type="repeat" description="CSPG" evidence="8">
    <location>
        <begin position="1008"/>
        <end position="1111"/>
    </location>
</feature>
<dbReference type="Gene3D" id="3.10.100.10">
    <property type="entry name" value="Mannose-Binding Protein A, subunit A"/>
    <property type="match status" value="1"/>
</dbReference>
<dbReference type="PROSITE" id="PS51854">
    <property type="entry name" value="CSPG"/>
    <property type="match status" value="12"/>
</dbReference>
<keyword evidence="7" id="KW-0325">Glycoprotein</keyword>
<dbReference type="InterPro" id="IPR016187">
    <property type="entry name" value="CTDL_fold"/>
</dbReference>
<reference evidence="13" key="2">
    <citation type="journal article" date="2013" name="Nat. Genet.">
        <title>The genome of the platyfish, Xiphophorus maculatus, provides insights into evolutionary adaptation and several complex traits.</title>
        <authorList>
            <person name="Schartl M."/>
            <person name="Walter R.B."/>
            <person name="Shen Y."/>
            <person name="Garcia T."/>
            <person name="Catchen J."/>
            <person name="Amores A."/>
            <person name="Braasch I."/>
            <person name="Chalopin D."/>
            <person name="Volff J.N."/>
            <person name="Lesch K.P."/>
            <person name="Bisazza A."/>
            <person name="Minx P."/>
            <person name="Hillier L."/>
            <person name="Wilson R.K."/>
            <person name="Fuerstenberg S."/>
            <person name="Boore J."/>
            <person name="Searle S."/>
            <person name="Postlethwait J.H."/>
            <person name="Warren W.C."/>
        </authorList>
    </citation>
    <scope>NUCLEOTIDE SEQUENCE [LARGE SCALE GENOMIC DNA]</scope>
    <source>
        <strain evidence="13">JP 163 A</strain>
    </source>
</reference>
<protein>
    <submittedName>
        <fullName evidence="12">Fras1 related extracellular matrix 1b</fullName>
    </submittedName>
</protein>
<evidence type="ECO:0000256" key="7">
    <source>
        <dbReference type="ARBA" id="ARBA00023180"/>
    </source>
</evidence>
<dbReference type="SMART" id="SM00237">
    <property type="entry name" value="Calx_beta"/>
    <property type="match status" value="1"/>
</dbReference>
<feature type="repeat" description="CSPG" evidence="8">
    <location>
        <begin position="280"/>
        <end position="372"/>
    </location>
</feature>
<keyword evidence="5" id="KW-0106">Calcium</keyword>
<evidence type="ECO:0000256" key="10">
    <source>
        <dbReference type="SAM" id="SignalP"/>
    </source>
</evidence>
<evidence type="ECO:0000313" key="12">
    <source>
        <dbReference type="Ensembl" id="ENSXMAP00000023765.1"/>
    </source>
</evidence>
<feature type="chain" id="PRO_5017336456" evidence="10">
    <location>
        <begin position="21"/>
        <end position="2119"/>
    </location>
</feature>
<dbReference type="GO" id="GO:0007154">
    <property type="term" value="P:cell communication"/>
    <property type="evidence" value="ECO:0007669"/>
    <property type="project" value="InterPro"/>
</dbReference>
<evidence type="ECO:0000256" key="9">
    <source>
        <dbReference type="SAM" id="MobiDB-lite"/>
    </source>
</evidence>
<dbReference type="Ensembl" id="ENSXMAT00000038341.1">
    <property type="protein sequence ID" value="ENSXMAP00000023765.1"/>
    <property type="gene ID" value="ENSXMAG00000013988.2"/>
</dbReference>
<feature type="repeat" description="CSPG" evidence="8">
    <location>
        <begin position="1602"/>
        <end position="1699"/>
    </location>
</feature>
<evidence type="ECO:0000256" key="4">
    <source>
        <dbReference type="ARBA" id="ARBA00022737"/>
    </source>
</evidence>
<dbReference type="InterPro" id="IPR045658">
    <property type="entry name" value="FRAS1-rel_N"/>
</dbReference>
<feature type="compositionally biased region" description="Basic and acidic residues" evidence="9">
    <location>
        <begin position="1863"/>
        <end position="1882"/>
    </location>
</feature>
<feature type="repeat" description="CSPG" evidence="8">
    <location>
        <begin position="1479"/>
        <end position="1571"/>
    </location>
</feature>
<dbReference type="OMA" id="MPVNDNK"/>
<feature type="repeat" description="CSPG" evidence="8">
    <location>
        <begin position="397"/>
        <end position="484"/>
    </location>
</feature>
<keyword evidence="13" id="KW-1185">Reference proteome</keyword>
<feature type="repeat" description="CSPG" evidence="8">
    <location>
        <begin position="872"/>
        <end position="966"/>
    </location>
</feature>
<evidence type="ECO:0000256" key="3">
    <source>
        <dbReference type="ARBA" id="ARBA00022729"/>
    </source>
</evidence>